<evidence type="ECO:0000256" key="1">
    <source>
        <dbReference type="SAM" id="MobiDB-lite"/>
    </source>
</evidence>
<organism evidence="3 4">
    <name type="scientific">Adineta ricciae</name>
    <name type="common">Rotifer</name>
    <dbReference type="NCBI Taxonomy" id="249248"/>
    <lineage>
        <taxon>Eukaryota</taxon>
        <taxon>Metazoa</taxon>
        <taxon>Spiralia</taxon>
        <taxon>Gnathifera</taxon>
        <taxon>Rotifera</taxon>
        <taxon>Eurotatoria</taxon>
        <taxon>Bdelloidea</taxon>
        <taxon>Adinetida</taxon>
        <taxon>Adinetidae</taxon>
        <taxon>Adineta</taxon>
    </lineage>
</organism>
<comment type="caution">
    <text evidence="3">The sequence shown here is derived from an EMBL/GenBank/DDBJ whole genome shotgun (WGS) entry which is preliminary data.</text>
</comment>
<feature type="domain" description="TIR" evidence="2">
    <location>
        <begin position="247"/>
        <end position="364"/>
    </location>
</feature>
<reference evidence="3" key="1">
    <citation type="submission" date="2021-02" db="EMBL/GenBank/DDBJ databases">
        <authorList>
            <person name="Nowell W R."/>
        </authorList>
    </citation>
    <scope>NUCLEOTIDE SEQUENCE</scope>
</reference>
<evidence type="ECO:0000259" key="2">
    <source>
        <dbReference type="Pfam" id="PF13676"/>
    </source>
</evidence>
<dbReference type="InterPro" id="IPR000157">
    <property type="entry name" value="TIR_dom"/>
</dbReference>
<dbReference type="GO" id="GO:0007165">
    <property type="term" value="P:signal transduction"/>
    <property type="evidence" value="ECO:0007669"/>
    <property type="project" value="InterPro"/>
</dbReference>
<dbReference type="PANTHER" id="PTHR46270:SF2">
    <property type="entry name" value="TIR DOMAIN-CONTAINING PROTEIN"/>
    <property type="match status" value="1"/>
</dbReference>
<dbReference type="Gene3D" id="3.40.50.10140">
    <property type="entry name" value="Toll/interleukin-1 receptor homology (TIR) domain"/>
    <property type="match status" value="1"/>
</dbReference>
<gene>
    <name evidence="3" type="ORF">XAT740_LOCUS39678</name>
</gene>
<protein>
    <recommendedName>
        <fullName evidence="2">TIR domain-containing protein</fullName>
    </recommendedName>
</protein>
<proteinExistence type="predicted"/>
<dbReference type="PANTHER" id="PTHR46270">
    <property type="entry name" value="ARMADILLO-TYPE FOLD-RELATED"/>
    <property type="match status" value="1"/>
</dbReference>
<feature type="compositionally biased region" description="Basic and acidic residues" evidence="1">
    <location>
        <begin position="135"/>
        <end position="152"/>
    </location>
</feature>
<dbReference type="EMBL" id="CAJNOR010004426">
    <property type="protein sequence ID" value="CAF1501380.1"/>
    <property type="molecule type" value="Genomic_DNA"/>
</dbReference>
<feature type="region of interest" description="Disordered" evidence="1">
    <location>
        <begin position="215"/>
        <end position="246"/>
    </location>
</feature>
<dbReference type="AlphaFoldDB" id="A0A815TCX5"/>
<feature type="compositionally biased region" description="Basic and acidic residues" evidence="1">
    <location>
        <begin position="409"/>
        <end position="421"/>
    </location>
</feature>
<sequence>MDQSAIVEDIVSTKNTMTILHRIYSVNQNSLQQFSPTFDLITELIDICTRSSVKQIESVVKSNESESIFNKLNNILDKLSDAITTKNTSAINSLNNQLLSCVEKFRLCSSHRTNNEETADNLFKQQLMRSHTNDLIERSSSERDLSPESNTDHKRKKRTSSFSDASSDSSDFLNEESFAPPPPSVAMVEIEKAPKANDYLSQFRFARKPIRPSAIKEDEDASVSPSSSVSMNVRSTEKSTPSKPRLMISYNHGSKSLCLEIYHNLTNDGYRVWIDQQEMHGSTLIAMAQAIEESDIVIYCMTEKYSESRNCQKEAEYAFVRQKIMIPLLLQSKYKPTGWLGLILGADFYIDFTKNEFIQNYEKLKSEIESHAMRMNKHENNDVKPILSSNTDDPKPNHPPLQSVQKKTNSSEKESRSCVLL</sequence>
<dbReference type="InterPro" id="IPR035897">
    <property type="entry name" value="Toll_tir_struct_dom_sf"/>
</dbReference>
<evidence type="ECO:0000313" key="3">
    <source>
        <dbReference type="EMBL" id="CAF1501380.1"/>
    </source>
</evidence>
<feature type="compositionally biased region" description="Low complexity" evidence="1">
    <location>
        <begin position="222"/>
        <end position="234"/>
    </location>
</feature>
<accession>A0A815TCX5</accession>
<dbReference type="Pfam" id="PF13676">
    <property type="entry name" value="TIR_2"/>
    <property type="match status" value="1"/>
</dbReference>
<dbReference type="SUPFAM" id="SSF52200">
    <property type="entry name" value="Toll/Interleukin receptor TIR domain"/>
    <property type="match status" value="1"/>
</dbReference>
<evidence type="ECO:0000313" key="4">
    <source>
        <dbReference type="Proteomes" id="UP000663828"/>
    </source>
</evidence>
<keyword evidence="4" id="KW-1185">Reference proteome</keyword>
<feature type="region of interest" description="Disordered" evidence="1">
    <location>
        <begin position="379"/>
        <end position="421"/>
    </location>
</feature>
<name>A0A815TCX5_ADIRI</name>
<feature type="compositionally biased region" description="Low complexity" evidence="1">
    <location>
        <begin position="160"/>
        <end position="172"/>
    </location>
</feature>
<feature type="region of interest" description="Disordered" evidence="1">
    <location>
        <begin position="135"/>
        <end position="183"/>
    </location>
</feature>
<dbReference type="Proteomes" id="UP000663828">
    <property type="component" value="Unassembled WGS sequence"/>
</dbReference>